<protein>
    <submittedName>
        <fullName evidence="1">3277_t:CDS:1</fullName>
    </submittedName>
</protein>
<feature type="non-terminal residue" evidence="1">
    <location>
        <position position="87"/>
    </location>
</feature>
<dbReference type="Proteomes" id="UP000789342">
    <property type="component" value="Unassembled WGS sequence"/>
</dbReference>
<comment type="caution">
    <text evidence="1">The sequence shown here is derived from an EMBL/GenBank/DDBJ whole genome shotgun (WGS) entry which is preliminary data.</text>
</comment>
<name>A0A9N9N9I8_9GLOM</name>
<feature type="non-terminal residue" evidence="1">
    <location>
        <position position="1"/>
    </location>
</feature>
<gene>
    <name evidence="1" type="ORF">AMORRO_LOCUS12851</name>
</gene>
<organism evidence="1 2">
    <name type="scientific">Acaulospora morrowiae</name>
    <dbReference type="NCBI Taxonomy" id="94023"/>
    <lineage>
        <taxon>Eukaryota</taxon>
        <taxon>Fungi</taxon>
        <taxon>Fungi incertae sedis</taxon>
        <taxon>Mucoromycota</taxon>
        <taxon>Glomeromycotina</taxon>
        <taxon>Glomeromycetes</taxon>
        <taxon>Diversisporales</taxon>
        <taxon>Acaulosporaceae</taxon>
        <taxon>Acaulospora</taxon>
    </lineage>
</organism>
<accession>A0A9N9N9I8</accession>
<dbReference type="EMBL" id="CAJVPV010020095">
    <property type="protein sequence ID" value="CAG8713566.1"/>
    <property type="molecule type" value="Genomic_DNA"/>
</dbReference>
<dbReference type="AlphaFoldDB" id="A0A9N9N9I8"/>
<evidence type="ECO:0000313" key="1">
    <source>
        <dbReference type="EMBL" id="CAG8713566.1"/>
    </source>
</evidence>
<evidence type="ECO:0000313" key="2">
    <source>
        <dbReference type="Proteomes" id="UP000789342"/>
    </source>
</evidence>
<keyword evidence="2" id="KW-1185">Reference proteome</keyword>
<sequence>CHWAMQTISRSLTNKSLLSYVRKYQKSGTAAYHTIHKTLCMWVTINRDEMTQSNEVHHVNHDTLDCKLVIIDDTLSRLLSSRTIHSS</sequence>
<reference evidence="1" key="1">
    <citation type="submission" date="2021-06" db="EMBL/GenBank/DDBJ databases">
        <authorList>
            <person name="Kallberg Y."/>
            <person name="Tangrot J."/>
            <person name="Rosling A."/>
        </authorList>
    </citation>
    <scope>NUCLEOTIDE SEQUENCE</scope>
    <source>
        <strain evidence="1">CL551</strain>
    </source>
</reference>
<proteinExistence type="predicted"/>